<feature type="coiled-coil region" evidence="1">
    <location>
        <begin position="21"/>
        <end position="48"/>
    </location>
</feature>
<feature type="region of interest" description="Disordered" evidence="2">
    <location>
        <begin position="227"/>
        <end position="333"/>
    </location>
</feature>
<evidence type="ECO:0000313" key="3">
    <source>
        <dbReference type="EMBL" id="RPB00610.1"/>
    </source>
</evidence>
<evidence type="ECO:0000313" key="4">
    <source>
        <dbReference type="Proteomes" id="UP000276215"/>
    </source>
</evidence>
<sequence length="333" mass="38479">MLEIPEKENFKQEFSLILDAVENLKKGYARKEAQIESLKRQNADLRTTDLWRRREMKDQDFEIWKLKEILKEAGYDPKNLPQPKALRVYAPKQYRTNPDAVYPSTLNTISPLSPAKERTSSEPTTPSVQNDSTPKRKSPEPSDEEEEIRPPSPKRRAGSPKVAERMEKKKVETTASLFKQYLEGNDLPASKYRETVGDKMADREKEENQVPRRSAEFECFAREMKITLRRSMGDAEKVGDGEDDDSEDEDDEDEDDGEEENENDEEEESEYSGDKEEDEEEDEEGDEEDDKDEEEMEGEEGEEEDDAELQLAIQLSLQSARSQKGREEVPPRI</sequence>
<feature type="compositionally biased region" description="Low complexity" evidence="2">
    <location>
        <begin position="309"/>
        <end position="322"/>
    </location>
</feature>
<dbReference type="EMBL" id="ML120379">
    <property type="protein sequence ID" value="RPB00610.1"/>
    <property type="molecule type" value="Genomic_DNA"/>
</dbReference>
<feature type="region of interest" description="Disordered" evidence="2">
    <location>
        <begin position="90"/>
        <end position="215"/>
    </location>
</feature>
<dbReference type="InterPro" id="IPR003903">
    <property type="entry name" value="UIM_dom"/>
</dbReference>
<evidence type="ECO:0000256" key="2">
    <source>
        <dbReference type="SAM" id="MobiDB-lite"/>
    </source>
</evidence>
<feature type="compositionally biased region" description="Polar residues" evidence="2">
    <location>
        <begin position="121"/>
        <end position="132"/>
    </location>
</feature>
<dbReference type="OrthoDB" id="10669020at2759"/>
<keyword evidence="4" id="KW-1185">Reference proteome</keyword>
<keyword evidence="1" id="KW-0175">Coiled coil</keyword>
<feature type="compositionally biased region" description="Basic and acidic residues" evidence="2">
    <location>
        <begin position="191"/>
        <end position="215"/>
    </location>
</feature>
<dbReference type="STRING" id="1336337.A0A3N4JQK9"/>
<reference evidence="3 4" key="1">
    <citation type="journal article" date="2018" name="Nat. Ecol. Evol.">
        <title>Pezizomycetes genomes reveal the molecular basis of ectomycorrhizal truffle lifestyle.</title>
        <authorList>
            <person name="Murat C."/>
            <person name="Payen T."/>
            <person name="Noel B."/>
            <person name="Kuo A."/>
            <person name="Morin E."/>
            <person name="Chen J."/>
            <person name="Kohler A."/>
            <person name="Krizsan K."/>
            <person name="Balestrini R."/>
            <person name="Da Silva C."/>
            <person name="Montanini B."/>
            <person name="Hainaut M."/>
            <person name="Levati E."/>
            <person name="Barry K.W."/>
            <person name="Belfiori B."/>
            <person name="Cichocki N."/>
            <person name="Clum A."/>
            <person name="Dockter R.B."/>
            <person name="Fauchery L."/>
            <person name="Guy J."/>
            <person name="Iotti M."/>
            <person name="Le Tacon F."/>
            <person name="Lindquist E.A."/>
            <person name="Lipzen A."/>
            <person name="Malagnac F."/>
            <person name="Mello A."/>
            <person name="Molinier V."/>
            <person name="Miyauchi S."/>
            <person name="Poulain J."/>
            <person name="Riccioni C."/>
            <person name="Rubini A."/>
            <person name="Sitrit Y."/>
            <person name="Splivallo R."/>
            <person name="Traeger S."/>
            <person name="Wang M."/>
            <person name="Zifcakova L."/>
            <person name="Wipf D."/>
            <person name="Zambonelli A."/>
            <person name="Paolocci F."/>
            <person name="Nowrousian M."/>
            <person name="Ottonello S."/>
            <person name="Baldrian P."/>
            <person name="Spatafora J.W."/>
            <person name="Henrissat B."/>
            <person name="Nagy L.G."/>
            <person name="Aury J.M."/>
            <person name="Wincker P."/>
            <person name="Grigoriev I.V."/>
            <person name="Bonfante P."/>
            <person name="Martin F.M."/>
        </authorList>
    </citation>
    <scope>NUCLEOTIDE SEQUENCE [LARGE SCALE GENOMIC DNA]</scope>
    <source>
        <strain evidence="3 4">120613-1</strain>
    </source>
</reference>
<evidence type="ECO:0000256" key="1">
    <source>
        <dbReference type="SAM" id="Coils"/>
    </source>
</evidence>
<feature type="compositionally biased region" description="Basic and acidic residues" evidence="2">
    <location>
        <begin position="227"/>
        <end position="240"/>
    </location>
</feature>
<feature type="compositionally biased region" description="Acidic residues" evidence="2">
    <location>
        <begin position="241"/>
        <end position="308"/>
    </location>
</feature>
<feature type="compositionally biased region" description="Basic and acidic residues" evidence="2">
    <location>
        <begin position="324"/>
        <end position="333"/>
    </location>
</feature>
<dbReference type="AlphaFoldDB" id="A0A3N4JQK9"/>
<organism evidence="3 4">
    <name type="scientific">Choiromyces venosus 120613-1</name>
    <dbReference type="NCBI Taxonomy" id="1336337"/>
    <lineage>
        <taxon>Eukaryota</taxon>
        <taxon>Fungi</taxon>
        <taxon>Dikarya</taxon>
        <taxon>Ascomycota</taxon>
        <taxon>Pezizomycotina</taxon>
        <taxon>Pezizomycetes</taxon>
        <taxon>Pezizales</taxon>
        <taxon>Tuberaceae</taxon>
        <taxon>Choiromyces</taxon>
    </lineage>
</organism>
<proteinExistence type="predicted"/>
<name>A0A3N4JQK9_9PEZI</name>
<protein>
    <submittedName>
        <fullName evidence="3">Uncharacterized protein</fullName>
    </submittedName>
</protein>
<dbReference type="PROSITE" id="PS50330">
    <property type="entry name" value="UIM"/>
    <property type="match status" value="1"/>
</dbReference>
<feature type="compositionally biased region" description="Basic and acidic residues" evidence="2">
    <location>
        <begin position="162"/>
        <end position="172"/>
    </location>
</feature>
<dbReference type="Proteomes" id="UP000276215">
    <property type="component" value="Unassembled WGS sequence"/>
</dbReference>
<accession>A0A3N4JQK9</accession>
<gene>
    <name evidence="3" type="ORF">L873DRAFT_1805083</name>
</gene>